<evidence type="ECO:0000256" key="1">
    <source>
        <dbReference type="SAM" id="MobiDB-lite"/>
    </source>
</evidence>
<dbReference type="GeneID" id="96003409"/>
<evidence type="ECO:0000313" key="3">
    <source>
        <dbReference type="Proteomes" id="UP000803884"/>
    </source>
</evidence>
<dbReference type="Proteomes" id="UP000803884">
    <property type="component" value="Unassembled WGS sequence"/>
</dbReference>
<protein>
    <submittedName>
        <fullName evidence="2">Uncharacterized protein</fullName>
    </submittedName>
</protein>
<feature type="region of interest" description="Disordered" evidence="1">
    <location>
        <begin position="21"/>
        <end position="41"/>
    </location>
</feature>
<gene>
    <name evidence="2" type="ORF">WHR41_01965</name>
</gene>
<name>A0AB34L1Z4_9PEZI</name>
<dbReference type="AlphaFoldDB" id="A0AB34L1Z4"/>
<evidence type="ECO:0000313" key="2">
    <source>
        <dbReference type="EMBL" id="KAL1589384.1"/>
    </source>
</evidence>
<comment type="caution">
    <text evidence="2">The sequence shown here is derived from an EMBL/GenBank/DDBJ whole genome shotgun (WGS) entry which is preliminary data.</text>
</comment>
<dbReference type="RefSeq" id="XP_069232489.1">
    <property type="nucleotide sequence ID" value="XM_069370571.1"/>
</dbReference>
<sequence length="319" mass="35196">MNCNVMSRHLTRRLGACANIPPKTQQGHFSTATARPQSRNVSQQLKDNVALLQEEDRRLLLPVKASIDSYLESLAGARKTLDRLPVALGPERAERVLASSAALEEKLRTLRGHIADMAVEPYPDFGGKADDVMWETRVQMLGPRERDDELFDVDVSARNTAEKLAEMLRNLKAERGPAAADADDAPPEVAKRIAPLPPASMKMAAGAKVKEMEDRSAKFGLGARKEREARNAAEKAKAKVKAGEEAKVKRREEEARPKYGVWQDKGDFTSWKPTPSAPAPQKPRDRSPPPPGDKSKGEKAPNSDLLSLQARLEKSWRNS</sequence>
<organism evidence="2 3">
    <name type="scientific">Cladosporium halotolerans</name>
    <dbReference type="NCBI Taxonomy" id="1052096"/>
    <lineage>
        <taxon>Eukaryota</taxon>
        <taxon>Fungi</taxon>
        <taxon>Dikarya</taxon>
        <taxon>Ascomycota</taxon>
        <taxon>Pezizomycotina</taxon>
        <taxon>Dothideomycetes</taxon>
        <taxon>Dothideomycetidae</taxon>
        <taxon>Cladosporiales</taxon>
        <taxon>Cladosporiaceae</taxon>
        <taxon>Cladosporium</taxon>
    </lineage>
</organism>
<reference evidence="2 3" key="1">
    <citation type="journal article" date="2020" name="Microbiol. Resour. Announc.">
        <title>Draft Genome Sequence of a Cladosporium Species Isolated from the Mesophotic Ascidian Didemnum maculosum.</title>
        <authorList>
            <person name="Gioti A."/>
            <person name="Siaperas R."/>
            <person name="Nikolaivits E."/>
            <person name="Le Goff G."/>
            <person name="Ouazzani J."/>
            <person name="Kotoulas G."/>
            <person name="Topakas E."/>
        </authorList>
    </citation>
    <scope>NUCLEOTIDE SEQUENCE [LARGE SCALE GENOMIC DNA]</scope>
    <source>
        <strain evidence="2 3">TM138-S3</strain>
    </source>
</reference>
<proteinExistence type="predicted"/>
<keyword evidence="3" id="KW-1185">Reference proteome</keyword>
<accession>A0AB34L1Z4</accession>
<feature type="compositionally biased region" description="Basic and acidic residues" evidence="1">
    <location>
        <begin position="208"/>
        <end position="257"/>
    </location>
</feature>
<feature type="compositionally biased region" description="Polar residues" evidence="1">
    <location>
        <begin position="22"/>
        <end position="41"/>
    </location>
</feature>
<feature type="compositionally biased region" description="Basic and acidic residues" evidence="1">
    <location>
        <begin position="282"/>
        <end position="301"/>
    </location>
</feature>
<dbReference type="EMBL" id="JAAQHG020000005">
    <property type="protein sequence ID" value="KAL1589384.1"/>
    <property type="molecule type" value="Genomic_DNA"/>
</dbReference>
<feature type="region of interest" description="Disordered" evidence="1">
    <location>
        <begin position="175"/>
        <end position="319"/>
    </location>
</feature>